<sequence length="130" mass="14442">MGYVYVEAVFYNPFDYTEFVQGRRRLEDVRRNVLKALVDTGATFPALPEDVVEKLGLPIHGEVEAETATDREKVKLALTVIQIEDRIAASYVIVRPRGATPLVGVVALEQMGFRVDPVTGKLIKGLPLML</sequence>
<dbReference type="Pfam" id="PF13975">
    <property type="entry name" value="gag-asp_proteas"/>
    <property type="match status" value="1"/>
</dbReference>
<reference evidence="1" key="1">
    <citation type="journal article" date="2020" name="mSystems">
        <title>Genome- and Community-Level Interaction Insights into Carbon Utilization and Element Cycling Functions of Hydrothermarchaeota in Hydrothermal Sediment.</title>
        <authorList>
            <person name="Zhou Z."/>
            <person name="Liu Y."/>
            <person name="Xu W."/>
            <person name="Pan J."/>
            <person name="Luo Z.H."/>
            <person name="Li M."/>
        </authorList>
    </citation>
    <scope>NUCLEOTIDE SEQUENCE [LARGE SCALE GENOMIC DNA]</scope>
    <source>
        <strain evidence="1">SpSt-125</strain>
    </source>
</reference>
<organism evidence="1">
    <name type="scientific">Ignisphaera aggregans</name>
    <dbReference type="NCBI Taxonomy" id="334771"/>
    <lineage>
        <taxon>Archaea</taxon>
        <taxon>Thermoproteota</taxon>
        <taxon>Thermoprotei</taxon>
        <taxon>Desulfurococcales</taxon>
        <taxon>Desulfurococcaceae</taxon>
        <taxon>Ignisphaera</taxon>
    </lineage>
</organism>
<evidence type="ECO:0000313" key="1">
    <source>
        <dbReference type="EMBL" id="HEM66247.1"/>
    </source>
</evidence>
<dbReference type="SUPFAM" id="SSF50630">
    <property type="entry name" value="Acid proteases"/>
    <property type="match status" value="1"/>
</dbReference>
<protein>
    <recommendedName>
        <fullName evidence="2">Aspartyl protease</fullName>
    </recommendedName>
</protein>
<proteinExistence type="predicted"/>
<comment type="caution">
    <text evidence="1">The sequence shown here is derived from an EMBL/GenBank/DDBJ whole genome shotgun (WGS) entry which is preliminary data.</text>
</comment>
<dbReference type="InterPro" id="IPR021109">
    <property type="entry name" value="Peptidase_aspartic_dom_sf"/>
</dbReference>
<dbReference type="EMBL" id="DSEU01000006">
    <property type="protein sequence ID" value="HEM66247.1"/>
    <property type="molecule type" value="Genomic_DNA"/>
</dbReference>
<dbReference type="AlphaFoldDB" id="A0A7J2U1N8"/>
<gene>
    <name evidence="1" type="ORF">ENO26_01540</name>
</gene>
<accession>A0A7J2U1N8</accession>
<evidence type="ECO:0008006" key="2">
    <source>
        <dbReference type="Google" id="ProtNLM"/>
    </source>
</evidence>
<dbReference type="Gene3D" id="2.40.70.10">
    <property type="entry name" value="Acid Proteases"/>
    <property type="match status" value="1"/>
</dbReference>
<name>A0A7J2U1N8_9CREN</name>